<sequence>MAAILLKSLHTLESLNEPTAKWNVPFKDGNHVIEFEHGTASGRRLVKIDGKELVHRDWMFQLVGDEVFKFNGNTFVIRIDPIPGLQYSYTLWVNGKSYKNFVQTQSKILETWSANVGNEEYRIVLDKQTQNVWVNGEQIETESEFTDDGAEILFSVGDLPAAIRTSSSGQKDIGIIYSLYINDVEIKNETLLKEDQET</sequence>
<dbReference type="Gene3D" id="2.40.128.180">
    <property type="match status" value="2"/>
</dbReference>
<organism evidence="1 2">
    <name type="scientific">Xylocopa violacea</name>
    <name type="common">Violet carpenter bee</name>
    <name type="synonym">Apis violacea</name>
    <dbReference type="NCBI Taxonomy" id="135666"/>
    <lineage>
        <taxon>Eukaryota</taxon>
        <taxon>Metazoa</taxon>
        <taxon>Ecdysozoa</taxon>
        <taxon>Arthropoda</taxon>
        <taxon>Hexapoda</taxon>
        <taxon>Insecta</taxon>
        <taxon>Pterygota</taxon>
        <taxon>Neoptera</taxon>
        <taxon>Endopterygota</taxon>
        <taxon>Hymenoptera</taxon>
        <taxon>Apocrita</taxon>
        <taxon>Aculeata</taxon>
        <taxon>Apoidea</taxon>
        <taxon>Anthophila</taxon>
        <taxon>Apidae</taxon>
        <taxon>Xylocopa</taxon>
        <taxon>Xylocopa</taxon>
    </lineage>
</organism>
<dbReference type="EMBL" id="CAXAJV020001300">
    <property type="protein sequence ID" value="CAL7950443.1"/>
    <property type="molecule type" value="Genomic_DNA"/>
</dbReference>
<proteinExistence type="predicted"/>
<gene>
    <name evidence="1" type="ORF">XYLVIOL_LOCUS9963</name>
</gene>
<accession>A0ABP1PB16</accession>
<protein>
    <recommendedName>
        <fullName evidence="3">Fas apoptotic inhibitory molecule 1</fullName>
    </recommendedName>
</protein>
<keyword evidence="2" id="KW-1185">Reference proteome</keyword>
<dbReference type="PANTHER" id="PTHR13088:SF3">
    <property type="entry name" value="FAS APOPTOTIC INHIBITORY MOLECULE 1"/>
    <property type="match status" value="1"/>
</dbReference>
<dbReference type="PANTHER" id="PTHR13088">
    <property type="entry name" value="FAS APOPTOTIC INHIBITORY MOLECULE FAIM"/>
    <property type="match status" value="1"/>
</dbReference>
<evidence type="ECO:0000313" key="1">
    <source>
        <dbReference type="EMBL" id="CAL7950443.1"/>
    </source>
</evidence>
<dbReference type="InterPro" id="IPR038513">
    <property type="entry name" value="FAIM1_dom_sf"/>
</dbReference>
<dbReference type="Proteomes" id="UP001642520">
    <property type="component" value="Unassembled WGS sequence"/>
</dbReference>
<dbReference type="Pfam" id="PF06905">
    <property type="entry name" value="FAIM1"/>
    <property type="match status" value="1"/>
</dbReference>
<evidence type="ECO:0000313" key="2">
    <source>
        <dbReference type="Proteomes" id="UP001642520"/>
    </source>
</evidence>
<reference evidence="1 2" key="1">
    <citation type="submission" date="2024-08" db="EMBL/GenBank/DDBJ databases">
        <authorList>
            <person name="Will J Nash"/>
            <person name="Angela Man"/>
            <person name="Seanna McTaggart"/>
            <person name="Kendall Baker"/>
            <person name="Tom Barker"/>
            <person name="Leah Catchpole"/>
            <person name="Alex Durrant"/>
            <person name="Karim Gharbi"/>
            <person name="Naomi Irish"/>
            <person name="Gemy Kaithakottil"/>
            <person name="Debby Ku"/>
            <person name="Aaliyah Providence"/>
            <person name="Felix Shaw"/>
            <person name="David Swarbreck"/>
            <person name="Chris Watkins"/>
            <person name="Ann M. McCartney"/>
            <person name="Giulio Formenti"/>
            <person name="Alice Mouton"/>
            <person name="Noel Vella"/>
            <person name="Bjorn M von Reumont"/>
            <person name="Adriana Vella"/>
            <person name="Wilfried Haerty"/>
        </authorList>
    </citation>
    <scope>NUCLEOTIDE SEQUENCE [LARGE SCALE GENOMIC DNA]</scope>
</reference>
<name>A0ABP1PB16_XYLVO</name>
<evidence type="ECO:0008006" key="3">
    <source>
        <dbReference type="Google" id="ProtNLM"/>
    </source>
</evidence>
<dbReference type="InterPro" id="IPR010695">
    <property type="entry name" value="FAIM1"/>
</dbReference>
<comment type="caution">
    <text evidence="1">The sequence shown here is derived from an EMBL/GenBank/DDBJ whole genome shotgun (WGS) entry which is preliminary data.</text>
</comment>